<feature type="transmembrane region" description="Helical" evidence="1">
    <location>
        <begin position="48"/>
        <end position="67"/>
    </location>
</feature>
<organism evidence="2">
    <name type="scientific">Rosellinia necatrix</name>
    <name type="common">White root-rot fungus</name>
    <dbReference type="NCBI Taxonomy" id="77044"/>
    <lineage>
        <taxon>Eukaryota</taxon>
        <taxon>Fungi</taxon>
        <taxon>Dikarya</taxon>
        <taxon>Ascomycota</taxon>
        <taxon>Pezizomycotina</taxon>
        <taxon>Sordariomycetes</taxon>
        <taxon>Xylariomycetidae</taxon>
        <taxon>Xylariales</taxon>
        <taxon>Xylariaceae</taxon>
        <taxon>Rosellinia</taxon>
    </lineage>
</organism>
<name>A0A1S8A584_ROSNE</name>
<proteinExistence type="predicted"/>
<protein>
    <submittedName>
        <fullName evidence="2">Uncharacterized protein</fullName>
    </submittedName>
</protein>
<keyword evidence="3" id="KW-1185">Reference proteome</keyword>
<dbReference type="EMBL" id="DF977447">
    <property type="protein sequence ID" value="GAW25152.1"/>
    <property type="molecule type" value="Genomic_DNA"/>
</dbReference>
<evidence type="ECO:0000313" key="2">
    <source>
        <dbReference type="EMBL" id="GAW25152.1"/>
    </source>
</evidence>
<keyword evidence="1" id="KW-0812">Transmembrane</keyword>
<evidence type="ECO:0000313" key="3">
    <source>
        <dbReference type="Proteomes" id="UP000054516"/>
    </source>
</evidence>
<dbReference type="OrthoDB" id="3565018at2759"/>
<reference evidence="2" key="1">
    <citation type="submission" date="2016-03" db="EMBL/GenBank/DDBJ databases">
        <title>Draft genome sequence of Rosellinia necatrix.</title>
        <authorList>
            <person name="Kanematsu S."/>
        </authorList>
    </citation>
    <scope>NUCLEOTIDE SEQUENCE [LARGE SCALE GENOMIC DNA]</scope>
    <source>
        <strain evidence="2">W97</strain>
    </source>
</reference>
<keyword evidence="1" id="KW-1133">Transmembrane helix</keyword>
<evidence type="ECO:0000256" key="1">
    <source>
        <dbReference type="SAM" id="Phobius"/>
    </source>
</evidence>
<accession>A0A1S8A584</accession>
<dbReference type="AlphaFoldDB" id="A0A1S8A584"/>
<dbReference type="STRING" id="77044.A0A1S8A584"/>
<sequence>MGCDEHGKFSKSANEGASRFIFRGEDVDAFSTSSGLAVEKSNVQGSSVVTAIATGVASLFLACYNMVKSKLHRDPN</sequence>
<dbReference type="Proteomes" id="UP000054516">
    <property type="component" value="Unassembled WGS sequence"/>
</dbReference>
<gene>
    <name evidence="2" type="ORF">SAMD00023353_0201650</name>
</gene>
<keyword evidence="1" id="KW-0472">Membrane</keyword>